<feature type="transmembrane region" description="Helical" evidence="10">
    <location>
        <begin position="15"/>
        <end position="38"/>
    </location>
</feature>
<comment type="subcellular location">
    <subcellularLocation>
        <location evidence="1">Cell membrane</location>
        <topology evidence="1">Multi-pass membrane protein</topology>
    </subcellularLocation>
</comment>
<evidence type="ECO:0000256" key="8">
    <source>
        <dbReference type="ARBA" id="ARBA00023136"/>
    </source>
</evidence>
<evidence type="ECO:0000256" key="3">
    <source>
        <dbReference type="ARBA" id="ARBA00011131"/>
    </source>
</evidence>
<evidence type="ECO:0000256" key="2">
    <source>
        <dbReference type="ARBA" id="ARBA00008697"/>
    </source>
</evidence>
<reference evidence="13" key="1">
    <citation type="submission" date="2020-10" db="EMBL/GenBank/DDBJ databases">
        <authorList>
            <person name="Gilroy R."/>
        </authorList>
    </citation>
    <scope>NUCLEOTIDE SEQUENCE</scope>
    <source>
        <strain evidence="13">CHK160-1198</strain>
    </source>
</reference>
<feature type="domain" description="ABC3 transporter permease C-terminal" evidence="11">
    <location>
        <begin position="289"/>
        <end position="407"/>
    </location>
</feature>
<name>A0A9D1SL81_9FIRM</name>
<sequence length="411" mass="45377">MNYFLLIWRNLWKNALQTIITSTIIGSSIGLLLLVILISNGVQKGLVRAVEPFDLIVGAKGSSFQVTLNTVFLQDKPVGNIDYDLLEKLKTNSNVQSAIPIGFGDNYRGYRIVGTEKSIFQHTVQQKGEPWLQFAEGRVFNEENFEAVLGSKVAKETGLKVGNEFASSHGVVEALEEGSSEHKENKFKVVGVLQSVGGPYDDAVIVPLSSIWRLHEHAHSTLVKEGAPPSAEHEHKETTVILVKPTGYAEAMSLYKEFQKNNEAQLIFPSQNVIQLLQILGEGEKILKVISYAVLIIVFAIIALSIYWSNLSKVRDRFILRALGAGRQALSLVAFGEGFLQIIFGIICGFILGHGIYYFLINFLEQKTAIAFPHEISSMEVIALLGILTIGSLISLVCSRLLYSKNIAEEI</sequence>
<keyword evidence="6 10" id="KW-0812">Transmembrane</keyword>
<evidence type="ECO:0000256" key="1">
    <source>
        <dbReference type="ARBA" id="ARBA00004651"/>
    </source>
</evidence>
<keyword evidence="5" id="KW-1003">Cell membrane</keyword>
<evidence type="ECO:0000256" key="4">
    <source>
        <dbReference type="ARBA" id="ARBA00016962"/>
    </source>
</evidence>
<evidence type="ECO:0000259" key="12">
    <source>
        <dbReference type="Pfam" id="PF12704"/>
    </source>
</evidence>
<comment type="function">
    <text evidence="9">Part of the ABC transporter complex hrt involved in hemin import. Responsible for the translocation of the substrate across the membrane.</text>
</comment>
<comment type="caution">
    <text evidence="13">The sequence shown here is derived from an EMBL/GenBank/DDBJ whole genome shotgun (WGS) entry which is preliminary data.</text>
</comment>
<evidence type="ECO:0000313" key="14">
    <source>
        <dbReference type="Proteomes" id="UP000824099"/>
    </source>
</evidence>
<keyword evidence="8 10" id="KW-0472">Membrane</keyword>
<feature type="transmembrane region" description="Helical" evidence="10">
    <location>
        <begin position="339"/>
        <end position="360"/>
    </location>
</feature>
<dbReference type="Pfam" id="PF02687">
    <property type="entry name" value="FtsX"/>
    <property type="match status" value="1"/>
</dbReference>
<dbReference type="InterPro" id="IPR025857">
    <property type="entry name" value="MacB_PCD"/>
</dbReference>
<proteinExistence type="inferred from homology"/>
<comment type="subunit">
    <text evidence="3">The complex is composed of two ATP-binding proteins (HrtA), two transmembrane proteins (HrtB) and a solute-binding protein.</text>
</comment>
<dbReference type="GO" id="GO:0005886">
    <property type="term" value="C:plasma membrane"/>
    <property type="evidence" value="ECO:0007669"/>
    <property type="project" value="UniProtKB-SubCell"/>
</dbReference>
<evidence type="ECO:0000256" key="9">
    <source>
        <dbReference type="ARBA" id="ARBA00024973"/>
    </source>
</evidence>
<reference evidence="13" key="2">
    <citation type="journal article" date="2021" name="PeerJ">
        <title>Extensive microbial diversity within the chicken gut microbiome revealed by metagenomics and culture.</title>
        <authorList>
            <person name="Gilroy R."/>
            <person name="Ravi A."/>
            <person name="Getino M."/>
            <person name="Pursley I."/>
            <person name="Horton D.L."/>
            <person name="Alikhan N.F."/>
            <person name="Baker D."/>
            <person name="Gharbi K."/>
            <person name="Hall N."/>
            <person name="Watson M."/>
            <person name="Adriaenssens E.M."/>
            <person name="Foster-Nyarko E."/>
            <person name="Jarju S."/>
            <person name="Secka A."/>
            <person name="Antonio M."/>
            <person name="Oren A."/>
            <person name="Chaudhuri R.R."/>
            <person name="La Ragione R."/>
            <person name="Hildebrand F."/>
            <person name="Pallen M.J."/>
        </authorList>
    </citation>
    <scope>NUCLEOTIDE SEQUENCE</scope>
    <source>
        <strain evidence="13">CHK160-1198</strain>
    </source>
</reference>
<evidence type="ECO:0000256" key="7">
    <source>
        <dbReference type="ARBA" id="ARBA00022989"/>
    </source>
</evidence>
<feature type="domain" description="MacB-like periplasmic core" evidence="12">
    <location>
        <begin position="18"/>
        <end position="219"/>
    </location>
</feature>
<dbReference type="InterPro" id="IPR003838">
    <property type="entry name" value="ABC3_permease_C"/>
</dbReference>
<dbReference type="PANTHER" id="PTHR43738:SF2">
    <property type="entry name" value="ABC TRANSPORTER PERMEASE"/>
    <property type="match status" value="1"/>
</dbReference>
<dbReference type="AlphaFoldDB" id="A0A9D1SL81"/>
<comment type="similarity">
    <text evidence="2">Belongs to the ABC-4 integral membrane protein family. HrtB subfamily.</text>
</comment>
<dbReference type="PANTHER" id="PTHR43738">
    <property type="entry name" value="ABC TRANSPORTER, MEMBRANE PROTEIN"/>
    <property type="match status" value="1"/>
</dbReference>
<dbReference type="EMBL" id="DVNI01000021">
    <property type="protein sequence ID" value="HIU63697.1"/>
    <property type="molecule type" value="Genomic_DNA"/>
</dbReference>
<organism evidence="13 14">
    <name type="scientific">Candidatus Avacidaminococcus intestinavium</name>
    <dbReference type="NCBI Taxonomy" id="2840684"/>
    <lineage>
        <taxon>Bacteria</taxon>
        <taxon>Bacillati</taxon>
        <taxon>Bacillota</taxon>
        <taxon>Negativicutes</taxon>
        <taxon>Acidaminococcales</taxon>
        <taxon>Acidaminococcaceae</taxon>
        <taxon>Acidaminococcaceae incertae sedis</taxon>
        <taxon>Candidatus Avacidaminococcus</taxon>
    </lineage>
</organism>
<evidence type="ECO:0000256" key="10">
    <source>
        <dbReference type="SAM" id="Phobius"/>
    </source>
</evidence>
<dbReference type="Proteomes" id="UP000824099">
    <property type="component" value="Unassembled WGS sequence"/>
</dbReference>
<evidence type="ECO:0000256" key="5">
    <source>
        <dbReference type="ARBA" id="ARBA00022475"/>
    </source>
</evidence>
<dbReference type="Pfam" id="PF12704">
    <property type="entry name" value="MacB_PCD"/>
    <property type="match status" value="1"/>
</dbReference>
<accession>A0A9D1SL81</accession>
<keyword evidence="7 10" id="KW-1133">Transmembrane helix</keyword>
<gene>
    <name evidence="13" type="ORF">IAB06_01475</name>
</gene>
<dbReference type="InterPro" id="IPR051125">
    <property type="entry name" value="ABC-4/HrtB_transporter"/>
</dbReference>
<evidence type="ECO:0000313" key="13">
    <source>
        <dbReference type="EMBL" id="HIU63697.1"/>
    </source>
</evidence>
<feature type="transmembrane region" description="Helical" evidence="10">
    <location>
        <begin position="381"/>
        <end position="403"/>
    </location>
</feature>
<evidence type="ECO:0000256" key="6">
    <source>
        <dbReference type="ARBA" id="ARBA00022692"/>
    </source>
</evidence>
<feature type="transmembrane region" description="Helical" evidence="10">
    <location>
        <begin position="289"/>
        <end position="308"/>
    </location>
</feature>
<evidence type="ECO:0000259" key="11">
    <source>
        <dbReference type="Pfam" id="PF02687"/>
    </source>
</evidence>
<protein>
    <recommendedName>
        <fullName evidence="4">Putative hemin transport system permease protein HrtB</fullName>
    </recommendedName>
</protein>